<keyword evidence="2" id="KW-1185">Reference proteome</keyword>
<reference evidence="1 2" key="1">
    <citation type="submission" date="2019-11" db="EMBL/GenBank/DDBJ databases">
        <authorList>
            <person name="Li J."/>
        </authorList>
    </citation>
    <scope>NUCLEOTIDE SEQUENCE [LARGE SCALE GENOMIC DNA]</scope>
    <source>
        <strain evidence="1 2">J4</strain>
    </source>
</reference>
<dbReference type="AlphaFoldDB" id="A0A6G1X9Z4"/>
<accession>A0A6G1X9Z4</accession>
<gene>
    <name evidence="1" type="ORF">GH754_16335</name>
</gene>
<evidence type="ECO:0000313" key="2">
    <source>
        <dbReference type="Proteomes" id="UP000480185"/>
    </source>
</evidence>
<sequence>MKSKEQSGINQVLDALKLYSEQVDKKMDKIKSELEERVEAGFKRVDQRFEQVDKRFERLEKKFDK</sequence>
<dbReference type="EMBL" id="WJNH01000012">
    <property type="protein sequence ID" value="MRG87833.1"/>
    <property type="molecule type" value="Genomic_DNA"/>
</dbReference>
<dbReference type="Proteomes" id="UP000480185">
    <property type="component" value="Unassembled WGS sequence"/>
</dbReference>
<dbReference type="Gene3D" id="3.90.20.10">
    <property type="match status" value="1"/>
</dbReference>
<name>A0A6G1X9Z4_9BACI</name>
<organism evidence="1 2">
    <name type="scientific">Salinibacillus xinjiangensis</name>
    <dbReference type="NCBI Taxonomy" id="1229268"/>
    <lineage>
        <taxon>Bacteria</taxon>
        <taxon>Bacillati</taxon>
        <taxon>Bacillota</taxon>
        <taxon>Bacilli</taxon>
        <taxon>Bacillales</taxon>
        <taxon>Bacillaceae</taxon>
        <taxon>Salinibacillus</taxon>
    </lineage>
</organism>
<protein>
    <submittedName>
        <fullName evidence="1">Uncharacterized protein</fullName>
    </submittedName>
</protein>
<comment type="caution">
    <text evidence="1">The sequence shown here is derived from an EMBL/GenBank/DDBJ whole genome shotgun (WGS) entry which is preliminary data.</text>
</comment>
<evidence type="ECO:0000313" key="1">
    <source>
        <dbReference type="EMBL" id="MRG87833.1"/>
    </source>
</evidence>
<dbReference type="OrthoDB" id="2969457at2"/>
<proteinExistence type="predicted"/>